<protein>
    <submittedName>
        <fullName evidence="2">Uncharacterized protein</fullName>
    </submittedName>
</protein>
<evidence type="ECO:0000313" key="3">
    <source>
        <dbReference type="Proteomes" id="UP000783863"/>
    </source>
</evidence>
<sequence>MEVPPLASTEGAYWYLIALILLLALASTLYIVGVMVGSLPDPSGLF</sequence>
<feature type="transmembrane region" description="Helical" evidence="1">
    <location>
        <begin position="12"/>
        <end position="36"/>
    </location>
</feature>
<dbReference type="Proteomes" id="UP000783863">
    <property type="component" value="Unassembled WGS sequence"/>
</dbReference>
<keyword evidence="1" id="KW-0812">Transmembrane</keyword>
<reference evidence="2" key="1">
    <citation type="submission" date="2021-06" db="EMBL/GenBank/DDBJ databases">
        <title>Halomicroarcula sp. F24A a new haloarchaeum isolated from saline soil.</title>
        <authorList>
            <person name="Duran-Viseras A."/>
            <person name="Sanchez-Porro C."/>
            <person name="Ventosa A."/>
        </authorList>
    </citation>
    <scope>NUCLEOTIDE SEQUENCE</scope>
    <source>
        <strain evidence="2">F24A</strain>
    </source>
</reference>
<organism evidence="2 3">
    <name type="scientific">Haloarcula salinisoli</name>
    <dbReference type="NCBI Taxonomy" id="2487746"/>
    <lineage>
        <taxon>Archaea</taxon>
        <taxon>Methanobacteriati</taxon>
        <taxon>Methanobacteriota</taxon>
        <taxon>Stenosarchaea group</taxon>
        <taxon>Halobacteria</taxon>
        <taxon>Halobacteriales</taxon>
        <taxon>Haloarculaceae</taxon>
        <taxon>Haloarcula</taxon>
    </lineage>
</organism>
<keyword evidence="1" id="KW-0472">Membrane</keyword>
<accession>A0A8J7YHZ8</accession>
<keyword evidence="1" id="KW-1133">Transmembrane helix</keyword>
<gene>
    <name evidence="2" type="ORF">EGD98_19845</name>
</gene>
<evidence type="ECO:0000313" key="2">
    <source>
        <dbReference type="EMBL" id="MBX0305902.1"/>
    </source>
</evidence>
<dbReference type="EMBL" id="RKLQ01000006">
    <property type="protein sequence ID" value="MBX0305902.1"/>
    <property type="molecule type" value="Genomic_DNA"/>
</dbReference>
<keyword evidence="3" id="KW-1185">Reference proteome</keyword>
<dbReference type="RefSeq" id="WP_220590092.1">
    <property type="nucleotide sequence ID" value="NZ_RKLQ01000006.1"/>
</dbReference>
<evidence type="ECO:0000256" key="1">
    <source>
        <dbReference type="SAM" id="Phobius"/>
    </source>
</evidence>
<proteinExistence type="predicted"/>
<name>A0A8J7YHZ8_9EURY</name>
<dbReference type="AlphaFoldDB" id="A0A8J7YHZ8"/>
<comment type="caution">
    <text evidence="2">The sequence shown here is derived from an EMBL/GenBank/DDBJ whole genome shotgun (WGS) entry which is preliminary data.</text>
</comment>